<organism evidence="2 3">
    <name type="scientific">Chlamydomonas eustigma</name>
    <dbReference type="NCBI Taxonomy" id="1157962"/>
    <lineage>
        <taxon>Eukaryota</taxon>
        <taxon>Viridiplantae</taxon>
        <taxon>Chlorophyta</taxon>
        <taxon>core chlorophytes</taxon>
        <taxon>Chlorophyceae</taxon>
        <taxon>CS clade</taxon>
        <taxon>Chlamydomonadales</taxon>
        <taxon>Chlamydomonadaceae</taxon>
        <taxon>Chlamydomonas</taxon>
    </lineage>
</organism>
<dbReference type="OrthoDB" id="10661853at2759"/>
<keyword evidence="1" id="KW-0732">Signal</keyword>
<comment type="caution">
    <text evidence="2">The sequence shown here is derived from an EMBL/GenBank/DDBJ whole genome shotgun (WGS) entry which is preliminary data.</text>
</comment>
<keyword evidence="3" id="KW-1185">Reference proteome</keyword>
<dbReference type="AlphaFoldDB" id="A0A250WRX0"/>
<dbReference type="EMBL" id="BEGY01000003">
    <property type="protein sequence ID" value="GAX73290.1"/>
    <property type="molecule type" value="Genomic_DNA"/>
</dbReference>
<dbReference type="InterPro" id="IPR008928">
    <property type="entry name" value="6-hairpin_glycosidase_sf"/>
</dbReference>
<feature type="chain" id="PRO_5012987607" evidence="1">
    <location>
        <begin position="26"/>
        <end position="555"/>
    </location>
</feature>
<proteinExistence type="predicted"/>
<dbReference type="InterPro" id="IPR012341">
    <property type="entry name" value="6hp_glycosidase-like_sf"/>
</dbReference>
<protein>
    <submittedName>
        <fullName evidence="2">Uncharacterized protein</fullName>
    </submittedName>
</protein>
<dbReference type="GO" id="GO:0005975">
    <property type="term" value="P:carbohydrate metabolic process"/>
    <property type="evidence" value="ECO:0007669"/>
    <property type="project" value="InterPro"/>
</dbReference>
<evidence type="ECO:0000313" key="2">
    <source>
        <dbReference type="EMBL" id="GAX73290.1"/>
    </source>
</evidence>
<name>A0A250WRX0_9CHLO</name>
<accession>A0A250WRX0</accession>
<dbReference type="Proteomes" id="UP000232323">
    <property type="component" value="Unassembled WGS sequence"/>
</dbReference>
<dbReference type="Gene3D" id="1.50.10.10">
    <property type="match status" value="1"/>
</dbReference>
<dbReference type="SUPFAM" id="SSF48208">
    <property type="entry name" value="Six-hairpin glycosidases"/>
    <property type="match status" value="1"/>
</dbReference>
<gene>
    <name evidence="2" type="ORF">CEUSTIGMA_g744.t1</name>
</gene>
<evidence type="ECO:0000313" key="3">
    <source>
        <dbReference type="Proteomes" id="UP000232323"/>
    </source>
</evidence>
<feature type="signal peptide" evidence="1">
    <location>
        <begin position="1"/>
        <end position="25"/>
    </location>
</feature>
<reference evidence="2 3" key="1">
    <citation type="submission" date="2017-08" db="EMBL/GenBank/DDBJ databases">
        <title>Acidophilic green algal genome provides insights into adaptation to an acidic environment.</title>
        <authorList>
            <person name="Hirooka S."/>
            <person name="Hirose Y."/>
            <person name="Kanesaki Y."/>
            <person name="Higuchi S."/>
            <person name="Fujiwara T."/>
            <person name="Onuma R."/>
            <person name="Era A."/>
            <person name="Ohbayashi R."/>
            <person name="Uzuka A."/>
            <person name="Nozaki H."/>
            <person name="Yoshikawa H."/>
            <person name="Miyagishima S.Y."/>
        </authorList>
    </citation>
    <scope>NUCLEOTIDE SEQUENCE [LARGE SCALE GENOMIC DNA]</scope>
    <source>
        <strain evidence="2 3">NIES-2499</strain>
    </source>
</reference>
<sequence>MSTTLRLSLAAVALFLALPNSFVQGTARLSGVKSIDAPRTLPRFSPQISDISLKDLKPASSVLTTAADRLQATYSSWLATESTQFPDVVDSATQTWHTDEVYSNGAAGLLAGSLWTMYTLTNDNQWRERALVATQALLPATSDKYLGQALGMLIYPAIRYAYEAETDASGKQVYLEAALTAASTLSKLYVRVSGVLKVRPTSDIASEARAAGAATVSPLAAFSSVEGSSAAASLLMWAASLPGGKTAWRDMALKNAQRLAADHIREDGSVLGTLMYKTNSATAKPQELSAVIPRLAGSVLDVTASSPLGSATSSVISSLFGVLNGGHTSTQKLSDAGVALDAWLSAVAGQETTPELRQAMATQTLAEAARATPCSEDADMLTAAAETTAVSLVSWASDEAAITSALPAAAAAAASALSALSTLPTVSTSQRALYRMTAAHVISVLAGSNLQAPAAASDSTEGPASIARRLWLSSFLSGASHGAAHHHSRLLRGVSSVEDSISKGEEVLVQFSAKSVAGNSHLPVSLLVNDEGKEGSMLADNLFLQAIATLKAGDM</sequence>
<evidence type="ECO:0000256" key="1">
    <source>
        <dbReference type="SAM" id="SignalP"/>
    </source>
</evidence>